<comment type="subcellular location">
    <subcellularLocation>
        <location evidence="1">Membrane</location>
    </subcellularLocation>
</comment>
<keyword evidence="4" id="KW-0249">Electron transport</keyword>
<accession>A0A0F8AV42</accession>
<keyword evidence="2" id="KW-0813">Transport</keyword>
<dbReference type="GO" id="GO:0005507">
    <property type="term" value="F:copper ion binding"/>
    <property type="evidence" value="ECO:0007669"/>
    <property type="project" value="InterPro"/>
</dbReference>
<dbReference type="InterPro" id="IPR000923">
    <property type="entry name" value="BlueCu_1"/>
</dbReference>
<keyword evidence="9" id="KW-1185">Reference proteome</keyword>
<keyword evidence="5" id="KW-0186">Copper</keyword>
<keyword evidence="6" id="KW-0472">Membrane</keyword>
<gene>
    <name evidence="8" type="ORF">FK85_27550</name>
</gene>
<dbReference type="SUPFAM" id="SSF49503">
    <property type="entry name" value="Cupredoxins"/>
    <property type="match status" value="2"/>
</dbReference>
<dbReference type="Proteomes" id="UP000053331">
    <property type="component" value="Unassembled WGS sequence"/>
</dbReference>
<organism evidence="8 9">
    <name type="scientific">Halorubrum saccharovorum</name>
    <dbReference type="NCBI Taxonomy" id="2248"/>
    <lineage>
        <taxon>Archaea</taxon>
        <taxon>Methanobacteriati</taxon>
        <taxon>Methanobacteriota</taxon>
        <taxon>Stenosarchaea group</taxon>
        <taxon>Halobacteria</taxon>
        <taxon>Halobacteriales</taxon>
        <taxon>Haloferacaceae</taxon>
        <taxon>Halorubrum</taxon>
    </lineage>
</organism>
<reference evidence="8 9" key="1">
    <citation type="journal article" date="2015" name="Genome Announc.">
        <title>Draft genome sequence of a Halorubrum H3 strain isolated from the burlinskoye salt lake (Altai Krai, Russia).</title>
        <authorList>
            <person name="Rozanov A.S."/>
            <person name="Bryanskaya A.V."/>
            <person name="Malup T.K."/>
            <person name="Kotenko A.V."/>
            <person name="Peltek S.E."/>
        </authorList>
    </citation>
    <scope>NUCLEOTIDE SEQUENCE [LARGE SCALE GENOMIC DNA]</scope>
    <source>
        <strain evidence="8 9">H3</strain>
    </source>
</reference>
<evidence type="ECO:0000256" key="3">
    <source>
        <dbReference type="ARBA" id="ARBA00022723"/>
    </source>
</evidence>
<dbReference type="NCBIfam" id="TIGR03102">
    <property type="entry name" value="halo_cynanin"/>
    <property type="match status" value="1"/>
</dbReference>
<comment type="caution">
    <text evidence="8">The sequence shown here is derived from an EMBL/GenBank/DDBJ whole genome shotgun (WGS) entry which is preliminary data.</text>
</comment>
<dbReference type="PANTHER" id="PTHR34192">
    <property type="entry name" value="PLASTOCYANIN MAJOR ISOFORM, CHLOROPLASTIC-RELATED"/>
    <property type="match status" value="1"/>
</dbReference>
<keyword evidence="3" id="KW-0479">Metal-binding</keyword>
<sequence>MYLGMSNTKSFSPPAIKIAPDTTVTWEWIGNNTEYNVAAIDETFDSGQPVSEEGETFEYTFEAEGTHRYVSEPHADAGMKGVVVVETAPSSGYPTVDEWLAGTNGYDGTIADRMDADLVEVATGAEGAEGHFAFDPQAVKVSAGTTVRWSWTGRGGGHNVVFEDADFGDEAIHVEPGVHFEETFTETGIFRYSCHPHRAIGQRGAVIVE</sequence>
<dbReference type="PANTHER" id="PTHR34192:SF10">
    <property type="entry name" value="PLASTOCYANIN MAJOR ISOFORM, CHLOROPLASTIC-RELATED"/>
    <property type="match status" value="1"/>
</dbReference>
<name>A0A0F8AV42_9EURY</name>
<evidence type="ECO:0000313" key="8">
    <source>
        <dbReference type="EMBL" id="KKF39571.1"/>
    </source>
</evidence>
<dbReference type="AlphaFoldDB" id="A0A0F8AV42"/>
<dbReference type="EMBL" id="JNFH02000037">
    <property type="protein sequence ID" value="KKF39571.1"/>
    <property type="molecule type" value="Genomic_DNA"/>
</dbReference>
<evidence type="ECO:0000256" key="5">
    <source>
        <dbReference type="ARBA" id="ARBA00023008"/>
    </source>
</evidence>
<dbReference type="Pfam" id="PF00127">
    <property type="entry name" value="Copper-bind"/>
    <property type="match status" value="2"/>
</dbReference>
<protein>
    <submittedName>
        <fullName evidence="8">Halocyanin</fullName>
    </submittedName>
</protein>
<evidence type="ECO:0000313" key="9">
    <source>
        <dbReference type="Proteomes" id="UP000053331"/>
    </source>
</evidence>
<dbReference type="GO" id="GO:0016020">
    <property type="term" value="C:membrane"/>
    <property type="evidence" value="ECO:0007669"/>
    <property type="project" value="UniProtKB-SubCell"/>
</dbReference>
<evidence type="ECO:0000259" key="7">
    <source>
        <dbReference type="Pfam" id="PF00127"/>
    </source>
</evidence>
<dbReference type="GO" id="GO:0009055">
    <property type="term" value="F:electron transfer activity"/>
    <property type="evidence" value="ECO:0007669"/>
    <property type="project" value="InterPro"/>
</dbReference>
<feature type="domain" description="Blue (type 1) copper" evidence="7">
    <location>
        <begin position="9"/>
        <end position="86"/>
    </location>
</feature>
<proteinExistence type="predicted"/>
<feature type="domain" description="Blue (type 1) copper" evidence="7">
    <location>
        <begin position="125"/>
        <end position="209"/>
    </location>
</feature>
<dbReference type="CDD" id="cd04220">
    <property type="entry name" value="Halocyanin"/>
    <property type="match status" value="2"/>
</dbReference>
<evidence type="ECO:0000256" key="6">
    <source>
        <dbReference type="ARBA" id="ARBA00023136"/>
    </source>
</evidence>
<dbReference type="InterPro" id="IPR017533">
    <property type="entry name" value="Halocyanin"/>
</dbReference>
<evidence type="ECO:0000256" key="4">
    <source>
        <dbReference type="ARBA" id="ARBA00022982"/>
    </source>
</evidence>
<dbReference type="Gene3D" id="2.60.40.420">
    <property type="entry name" value="Cupredoxins - blue copper proteins"/>
    <property type="match status" value="2"/>
</dbReference>
<evidence type="ECO:0000256" key="1">
    <source>
        <dbReference type="ARBA" id="ARBA00004370"/>
    </source>
</evidence>
<evidence type="ECO:0000256" key="2">
    <source>
        <dbReference type="ARBA" id="ARBA00022448"/>
    </source>
</evidence>
<dbReference type="InterPro" id="IPR008972">
    <property type="entry name" value="Cupredoxin"/>
</dbReference>